<dbReference type="EMBL" id="OZ022405">
    <property type="protein sequence ID" value="CAK9435495.1"/>
    <property type="molecule type" value="Genomic_DNA"/>
</dbReference>
<feature type="transmembrane region" description="Helical" evidence="6">
    <location>
        <begin position="202"/>
        <end position="218"/>
    </location>
</feature>
<keyword evidence="4 6" id="KW-1133">Transmembrane helix</keyword>
<proteinExistence type="inferred from homology"/>
<protein>
    <recommendedName>
        <fullName evidence="7">Phosphatidic acid phosphatase type 2/haloperoxidase domain-containing protein</fullName>
    </recommendedName>
</protein>
<comment type="similarity">
    <text evidence="2">Belongs to the PA-phosphatase related phosphoesterase family.</text>
</comment>
<feature type="transmembrane region" description="Helical" evidence="6">
    <location>
        <begin position="224"/>
        <end position="243"/>
    </location>
</feature>
<evidence type="ECO:0000256" key="6">
    <source>
        <dbReference type="SAM" id="Phobius"/>
    </source>
</evidence>
<evidence type="ECO:0000256" key="4">
    <source>
        <dbReference type="ARBA" id="ARBA00022989"/>
    </source>
</evidence>
<dbReference type="Proteomes" id="UP001497383">
    <property type="component" value="Chromosome 1"/>
</dbReference>
<dbReference type="Pfam" id="PF01569">
    <property type="entry name" value="PAP2"/>
    <property type="match status" value="1"/>
</dbReference>
<dbReference type="PANTHER" id="PTHR10165">
    <property type="entry name" value="LIPID PHOSPHATE PHOSPHATASE"/>
    <property type="match status" value="1"/>
</dbReference>
<dbReference type="PANTHER" id="PTHR10165:SF35">
    <property type="entry name" value="RE23632P"/>
    <property type="match status" value="1"/>
</dbReference>
<dbReference type="SUPFAM" id="SSF48317">
    <property type="entry name" value="Acid phosphatase/Vanadium-dependent haloperoxidase"/>
    <property type="match status" value="1"/>
</dbReference>
<evidence type="ECO:0000256" key="1">
    <source>
        <dbReference type="ARBA" id="ARBA00004141"/>
    </source>
</evidence>
<name>A0ABP0ZCU3_9ASCO</name>
<sequence>MSQVYFTSSKLKSYLPDWLVVIGLSLFFFYFTETLQPFQRQFYINDPKIGHPFAQVERVTDDQLYVYSTLIPMFIISISSLYLGQTNFDKLHLMQVSNLGLLLSVSSVSVLTDFLKVWIGTPRPDFIERCGPRVGTPLDTMVTASEVCTAPLGAMYLADGMKSTPSGHSSMAFAGLCYLSLWLIGQFKIISNKDNEKYRMPCVIIAFLPVLGASYIGLSRTQDYRHHFFDVCFGSLLGIMFAFGSYYKYFRRLTVDESNKPIDYNQV</sequence>
<evidence type="ECO:0000256" key="5">
    <source>
        <dbReference type="ARBA" id="ARBA00023136"/>
    </source>
</evidence>
<feature type="transmembrane region" description="Helical" evidence="6">
    <location>
        <begin position="64"/>
        <end position="84"/>
    </location>
</feature>
<dbReference type="SMART" id="SM00014">
    <property type="entry name" value="acidPPc"/>
    <property type="match status" value="1"/>
</dbReference>
<feature type="transmembrane region" description="Helical" evidence="6">
    <location>
        <begin position="12"/>
        <end position="31"/>
    </location>
</feature>
<evidence type="ECO:0000313" key="9">
    <source>
        <dbReference type="Proteomes" id="UP001497383"/>
    </source>
</evidence>
<dbReference type="GeneID" id="92205418"/>
<organism evidence="8 9">
    <name type="scientific">Lodderomyces beijingensis</name>
    <dbReference type="NCBI Taxonomy" id="1775926"/>
    <lineage>
        <taxon>Eukaryota</taxon>
        <taxon>Fungi</taxon>
        <taxon>Dikarya</taxon>
        <taxon>Ascomycota</taxon>
        <taxon>Saccharomycotina</taxon>
        <taxon>Pichiomycetes</taxon>
        <taxon>Debaryomycetaceae</taxon>
        <taxon>Candida/Lodderomyces clade</taxon>
        <taxon>Lodderomyces</taxon>
    </lineage>
</organism>
<evidence type="ECO:0000259" key="7">
    <source>
        <dbReference type="SMART" id="SM00014"/>
    </source>
</evidence>
<comment type="subcellular location">
    <subcellularLocation>
        <location evidence="1">Membrane</location>
        <topology evidence="1">Multi-pass membrane protein</topology>
    </subcellularLocation>
</comment>
<dbReference type="CDD" id="cd03390">
    <property type="entry name" value="PAP2_containing_1_like"/>
    <property type="match status" value="1"/>
</dbReference>
<dbReference type="InterPro" id="IPR000326">
    <property type="entry name" value="PAP2/HPO"/>
</dbReference>
<feature type="domain" description="Phosphatidic acid phosphatase type 2/haloperoxidase" evidence="7">
    <location>
        <begin position="99"/>
        <end position="246"/>
    </location>
</feature>
<keyword evidence="3 6" id="KW-0812">Transmembrane</keyword>
<dbReference type="InterPro" id="IPR036938">
    <property type="entry name" value="PAP2/HPO_sf"/>
</dbReference>
<reference evidence="8 9" key="1">
    <citation type="submission" date="2024-03" db="EMBL/GenBank/DDBJ databases">
        <authorList>
            <person name="Brejova B."/>
        </authorList>
    </citation>
    <scope>NUCLEOTIDE SEQUENCE [LARGE SCALE GENOMIC DNA]</scope>
    <source>
        <strain evidence="8 9">CBS 14171</strain>
    </source>
</reference>
<keyword evidence="5 6" id="KW-0472">Membrane</keyword>
<evidence type="ECO:0000313" key="8">
    <source>
        <dbReference type="EMBL" id="CAK9435495.1"/>
    </source>
</evidence>
<feature type="transmembrane region" description="Helical" evidence="6">
    <location>
        <begin position="171"/>
        <end position="190"/>
    </location>
</feature>
<accession>A0ABP0ZCU3</accession>
<dbReference type="RefSeq" id="XP_066827160.1">
    <property type="nucleotide sequence ID" value="XM_066972195.1"/>
</dbReference>
<keyword evidence="9" id="KW-1185">Reference proteome</keyword>
<dbReference type="InterPro" id="IPR043216">
    <property type="entry name" value="PAP-like"/>
</dbReference>
<gene>
    <name evidence="8" type="ORF">LODBEIA_P02220</name>
</gene>
<dbReference type="Gene3D" id="1.20.144.10">
    <property type="entry name" value="Phosphatidic acid phosphatase type 2/haloperoxidase"/>
    <property type="match status" value="1"/>
</dbReference>
<evidence type="ECO:0000256" key="3">
    <source>
        <dbReference type="ARBA" id="ARBA00022692"/>
    </source>
</evidence>
<evidence type="ECO:0000256" key="2">
    <source>
        <dbReference type="ARBA" id="ARBA00008816"/>
    </source>
</evidence>